<gene>
    <name evidence="1" type="ORF">EDC63_1324</name>
</gene>
<name>A0A4V2W0S4_9PROT</name>
<dbReference type="SUPFAM" id="SSF140804">
    <property type="entry name" value="YidB-like"/>
    <property type="match status" value="1"/>
</dbReference>
<dbReference type="AlphaFoldDB" id="A0A4V2W0S4"/>
<keyword evidence="2" id="KW-1185">Reference proteome</keyword>
<comment type="caution">
    <text evidence="1">The sequence shown here is derived from an EMBL/GenBank/DDBJ whole genome shotgun (WGS) entry which is preliminary data.</text>
</comment>
<dbReference type="RefSeq" id="WP_124946123.1">
    <property type="nucleotide sequence ID" value="NZ_BHVT01000026.1"/>
</dbReference>
<dbReference type="InterPro" id="IPR045372">
    <property type="entry name" value="YidB"/>
</dbReference>
<reference evidence="1 2" key="1">
    <citation type="submission" date="2019-03" db="EMBL/GenBank/DDBJ databases">
        <title>Genomic Encyclopedia of Type Strains, Phase IV (KMG-IV): sequencing the most valuable type-strain genomes for metagenomic binning, comparative biology and taxonomic classification.</title>
        <authorList>
            <person name="Goeker M."/>
        </authorList>
    </citation>
    <scope>NUCLEOTIDE SEQUENCE [LARGE SCALE GENOMIC DNA]</scope>
    <source>
        <strain evidence="1 2">DSM 100309</strain>
    </source>
</reference>
<dbReference type="Gene3D" id="1.10.10.690">
    <property type="entry name" value="YidB-like"/>
    <property type="match status" value="1"/>
</dbReference>
<dbReference type="OrthoDB" id="9795283at2"/>
<evidence type="ECO:0000313" key="2">
    <source>
        <dbReference type="Proteomes" id="UP000295367"/>
    </source>
</evidence>
<proteinExistence type="predicted"/>
<sequence length="136" mass="13707">MGLLDQIGGMLGGAATGGNANNAVLQSALELVQNYQGGGLAGLVDAFKNKGLGDIASSWVGTGENQAIDASQLEQVLGNDTIQQIATKTGLSTEVLSQGLASVLPQVIDKLTPNGALPEGGLLEEGLSLLKGKFFG</sequence>
<dbReference type="InterPro" id="IPR027405">
    <property type="entry name" value="YidB-like"/>
</dbReference>
<protein>
    <submittedName>
        <fullName evidence="1">Uncharacterized protein YidB (DUF937 family)</fullName>
    </submittedName>
</protein>
<dbReference type="Pfam" id="PF20159">
    <property type="entry name" value="YidB"/>
    <property type="match status" value="1"/>
</dbReference>
<accession>A0A4V2W0S4</accession>
<dbReference type="EMBL" id="SMCO01000032">
    <property type="protein sequence ID" value="TCV79959.1"/>
    <property type="molecule type" value="Genomic_DNA"/>
</dbReference>
<organism evidence="1 2">
    <name type="scientific">Sulfurirhabdus autotrophica</name>
    <dbReference type="NCBI Taxonomy" id="1706046"/>
    <lineage>
        <taxon>Bacteria</taxon>
        <taxon>Pseudomonadati</taxon>
        <taxon>Pseudomonadota</taxon>
        <taxon>Betaproteobacteria</taxon>
        <taxon>Nitrosomonadales</taxon>
        <taxon>Sulfuricellaceae</taxon>
        <taxon>Sulfurirhabdus</taxon>
    </lineage>
</organism>
<evidence type="ECO:0000313" key="1">
    <source>
        <dbReference type="EMBL" id="TCV79959.1"/>
    </source>
</evidence>
<dbReference type="Proteomes" id="UP000295367">
    <property type="component" value="Unassembled WGS sequence"/>
</dbReference>